<proteinExistence type="predicted"/>
<dbReference type="InterPro" id="IPR013096">
    <property type="entry name" value="Cupin_2"/>
</dbReference>
<accession>A0A6M4PKA3</accession>
<organism evidence="3 4">
    <name type="scientific">Streptomyces argyrophylli</name>
    <dbReference type="NCBI Taxonomy" id="2726118"/>
    <lineage>
        <taxon>Bacteria</taxon>
        <taxon>Bacillati</taxon>
        <taxon>Actinomycetota</taxon>
        <taxon>Actinomycetes</taxon>
        <taxon>Kitasatosporales</taxon>
        <taxon>Streptomycetaceae</taxon>
        <taxon>Streptomyces</taxon>
    </lineage>
</organism>
<dbReference type="Proteomes" id="UP000502641">
    <property type="component" value="Chromosome"/>
</dbReference>
<protein>
    <submittedName>
        <fullName evidence="3">Cupin domain-containing protein</fullName>
    </submittedName>
</protein>
<dbReference type="AlphaFoldDB" id="A0A6M4PKA3"/>
<reference evidence="3 4" key="1">
    <citation type="submission" date="2020-05" db="EMBL/GenBank/DDBJ databases">
        <authorList>
            <person name="Li K."/>
        </authorList>
    </citation>
    <scope>NUCLEOTIDE SEQUENCE [LARGE SCALE GENOMIC DNA]</scope>
    <source>
        <strain evidence="4">jing01</strain>
    </source>
</reference>
<dbReference type="Gene3D" id="2.60.120.10">
    <property type="entry name" value="Jelly Rolls"/>
    <property type="match status" value="1"/>
</dbReference>
<dbReference type="Pfam" id="PF07883">
    <property type="entry name" value="Cupin_2"/>
    <property type="match status" value="1"/>
</dbReference>
<evidence type="ECO:0000259" key="2">
    <source>
        <dbReference type="Pfam" id="PF07883"/>
    </source>
</evidence>
<name>A0A6M4PKA3_9ACTN</name>
<dbReference type="KEGG" id="sarg:HKX69_17200"/>
<evidence type="ECO:0000256" key="1">
    <source>
        <dbReference type="SAM" id="MobiDB-lite"/>
    </source>
</evidence>
<evidence type="ECO:0000313" key="4">
    <source>
        <dbReference type="Proteomes" id="UP000502641"/>
    </source>
</evidence>
<dbReference type="RefSeq" id="WP_171154642.1">
    <property type="nucleotide sequence ID" value="NZ_CP053189.1"/>
</dbReference>
<dbReference type="EMBL" id="CP053189">
    <property type="protein sequence ID" value="QJS11024.1"/>
    <property type="molecule type" value="Genomic_DNA"/>
</dbReference>
<dbReference type="InterPro" id="IPR011051">
    <property type="entry name" value="RmlC_Cupin_sf"/>
</dbReference>
<dbReference type="SUPFAM" id="SSF51182">
    <property type="entry name" value="RmlC-like cupins"/>
    <property type="match status" value="1"/>
</dbReference>
<feature type="domain" description="Cupin type-2" evidence="2">
    <location>
        <begin position="65"/>
        <end position="134"/>
    </location>
</feature>
<gene>
    <name evidence="3" type="ORF">HKX69_17200</name>
</gene>
<sequence>MIHRSKVATAGAVVVVALGIGFATRSAAVAEEPPVSSVTLSQGLTSAPFKIKADGNRKVLYRKAVVQPGASTGWHYHVGEEIAVINSGTFTRIDGSDCSEKEYGPGDSLVEPVGPHTVHMGINRGTTPVELYVVDILPTDAAAPSVPVADPGCGTASPAGGRSR</sequence>
<feature type="region of interest" description="Disordered" evidence="1">
    <location>
        <begin position="145"/>
        <end position="164"/>
    </location>
</feature>
<keyword evidence="4" id="KW-1185">Reference proteome</keyword>
<evidence type="ECO:0000313" key="3">
    <source>
        <dbReference type="EMBL" id="QJS11024.1"/>
    </source>
</evidence>
<dbReference type="InterPro" id="IPR014710">
    <property type="entry name" value="RmlC-like_jellyroll"/>
</dbReference>